<dbReference type="CDD" id="cd05387">
    <property type="entry name" value="BY-kinase"/>
    <property type="match status" value="1"/>
</dbReference>
<evidence type="ECO:0000256" key="2">
    <source>
        <dbReference type="ARBA" id="ARBA00022475"/>
    </source>
</evidence>
<dbReference type="Gene3D" id="3.40.50.300">
    <property type="entry name" value="P-loop containing nucleotide triphosphate hydrolases"/>
    <property type="match status" value="1"/>
</dbReference>
<keyword evidence="3 8" id="KW-0812">Transmembrane</keyword>
<dbReference type="InterPro" id="IPR005702">
    <property type="entry name" value="Wzc-like_C"/>
</dbReference>
<gene>
    <name evidence="12" type="ORF">GCT13_18065</name>
</gene>
<evidence type="ECO:0000256" key="5">
    <source>
        <dbReference type="ARBA" id="ARBA00022840"/>
    </source>
</evidence>
<evidence type="ECO:0000256" key="1">
    <source>
        <dbReference type="ARBA" id="ARBA00004651"/>
    </source>
</evidence>
<dbReference type="Pfam" id="PF02706">
    <property type="entry name" value="Wzz"/>
    <property type="match status" value="1"/>
</dbReference>
<keyword evidence="6 8" id="KW-1133">Transmembrane helix</keyword>
<keyword evidence="5" id="KW-0067">ATP-binding</keyword>
<feature type="transmembrane region" description="Helical" evidence="8">
    <location>
        <begin position="36"/>
        <end position="55"/>
    </location>
</feature>
<dbReference type="InterPro" id="IPR027417">
    <property type="entry name" value="P-loop_NTPase"/>
</dbReference>
<dbReference type="Gene3D" id="1.20.5.340">
    <property type="match status" value="1"/>
</dbReference>
<evidence type="ECO:0000256" key="8">
    <source>
        <dbReference type="SAM" id="Phobius"/>
    </source>
</evidence>
<accession>A0A7X1NB72</accession>
<reference evidence="12 13" key="1">
    <citation type="submission" date="2019-10" db="EMBL/GenBank/DDBJ databases">
        <title>Paraburkholderia sp. isolated from nodules of Mimosa pudica from Brazilian Atlantic Forest soils.</title>
        <authorList>
            <person name="Paulitsch F."/>
            <person name="Hungria M."/>
            <person name="Dall'Agnol R."/>
        </authorList>
    </citation>
    <scope>NUCLEOTIDE SEQUENCE [LARGE SCALE GENOMIC DNA]</scope>
    <source>
        <strain evidence="12 13">CNPSo 3157</strain>
    </source>
</reference>
<evidence type="ECO:0000256" key="3">
    <source>
        <dbReference type="ARBA" id="ARBA00022692"/>
    </source>
</evidence>
<dbReference type="Proteomes" id="UP000484381">
    <property type="component" value="Unassembled WGS sequence"/>
</dbReference>
<dbReference type="Pfam" id="PF01656">
    <property type="entry name" value="CbiA"/>
    <property type="match status" value="1"/>
</dbReference>
<keyword evidence="4" id="KW-0547">Nucleotide-binding</keyword>
<dbReference type="PANTHER" id="PTHR32309">
    <property type="entry name" value="TYROSINE-PROTEIN KINASE"/>
    <property type="match status" value="1"/>
</dbReference>
<dbReference type="InterPro" id="IPR032807">
    <property type="entry name" value="GNVR"/>
</dbReference>
<sequence>MECTSMTEPKSERFFLPSDQPRKLSYYLELVLTNKVLILVTAAVVVMLGVVYVLIVPPTYESNLVIQVEDQSGGSSNLLGDLSSALQLKAGAPAEMEIIRSRLVVSAAVDKLRMYIDARPVMLPVVGRWLQVRPSGTSVSAPRFGLDSYAWGGETLEVDRFNVPGELEGKRFTLLSLGGGRFRLASDQADVNATGQVGTPLVLSNDLGTVELHVSKMIARAGERFELRRYSRLDVIDRLQRELTVQELGRESDVIGVTLTGRDRQKTAQVLNAIATEYLAQNLEYHALETRRTIDFLNGQLPRLKKQLDRSETAFNTYRNRYGTIDLAEQTKLLLEQSVDAQTKLLELRQKRSELNQRFTELNPAVGALDQQIGTLEKQLTGFQQRISDLPALEQQQVTLVRNLQVDTDLYMNLLNASQELDIAHAGKVGNVRVVDYAVAAERPVKPKKALVMVFALIGGLGLGMAVAFLKSAVFEGVRDPGSLEESVGLPVLAQIPRSPRQQALDRAANGNSVLAHRYPNEPAIESVRSLQVALQVMMLDPGKGLILIVGPSPGVGKSFVSLNLATLLANSGESVVLVDCDLRRGRLHKALGLPRSLGLAEFLREKAELDEVIRKGGAQLPDFVACGDYPEAPAYLLMSPRFTGLLATLRSRYRYVIVDTPPVLAVADSAIVGSHADLSLVVAREGATSLSELEHSIAALRQGGITPRGIVYNDMDMRRGQYGSRRRRYVGYYTYGEE</sequence>
<evidence type="ECO:0000259" key="10">
    <source>
        <dbReference type="Pfam" id="PF02706"/>
    </source>
</evidence>
<keyword evidence="7 8" id="KW-0472">Membrane</keyword>
<dbReference type="InterPro" id="IPR050445">
    <property type="entry name" value="Bact_polysacc_biosynth/exp"/>
</dbReference>
<keyword evidence="13" id="KW-1185">Reference proteome</keyword>
<feature type="domain" description="Tyrosine-protein kinase G-rich" evidence="11">
    <location>
        <begin position="393"/>
        <end position="473"/>
    </location>
</feature>
<evidence type="ECO:0000256" key="4">
    <source>
        <dbReference type="ARBA" id="ARBA00022741"/>
    </source>
</evidence>
<dbReference type="EMBL" id="WHNP01000015">
    <property type="protein sequence ID" value="MPW18759.1"/>
    <property type="molecule type" value="Genomic_DNA"/>
</dbReference>
<organism evidence="12 13">
    <name type="scientific">Paraburkholderia franconis</name>
    <dbReference type="NCBI Taxonomy" id="2654983"/>
    <lineage>
        <taxon>Bacteria</taxon>
        <taxon>Pseudomonadati</taxon>
        <taxon>Pseudomonadota</taxon>
        <taxon>Betaproteobacteria</taxon>
        <taxon>Burkholderiales</taxon>
        <taxon>Burkholderiaceae</taxon>
        <taxon>Paraburkholderia</taxon>
    </lineage>
</organism>
<comment type="subcellular location">
    <subcellularLocation>
        <location evidence="1">Cell membrane</location>
        <topology evidence="1">Multi-pass membrane protein</topology>
    </subcellularLocation>
</comment>
<evidence type="ECO:0000256" key="7">
    <source>
        <dbReference type="ARBA" id="ARBA00023136"/>
    </source>
</evidence>
<dbReference type="InterPro" id="IPR003856">
    <property type="entry name" value="LPS_length_determ_N"/>
</dbReference>
<dbReference type="GO" id="GO:0004713">
    <property type="term" value="F:protein tyrosine kinase activity"/>
    <property type="evidence" value="ECO:0007669"/>
    <property type="project" value="TreeGrafter"/>
</dbReference>
<dbReference type="AlphaFoldDB" id="A0A7X1NB72"/>
<evidence type="ECO:0000256" key="6">
    <source>
        <dbReference type="ARBA" id="ARBA00022989"/>
    </source>
</evidence>
<protein>
    <submittedName>
        <fullName evidence="12">AAA family ATPase</fullName>
    </submittedName>
</protein>
<evidence type="ECO:0000313" key="13">
    <source>
        <dbReference type="Proteomes" id="UP000484381"/>
    </source>
</evidence>
<feature type="domain" description="Polysaccharide chain length determinant N-terminal" evidence="10">
    <location>
        <begin position="28"/>
        <end position="112"/>
    </location>
</feature>
<feature type="domain" description="CobQ/CobB/MinD/ParA nucleotide binding" evidence="9">
    <location>
        <begin position="547"/>
        <end position="719"/>
    </location>
</feature>
<dbReference type="Pfam" id="PF13807">
    <property type="entry name" value="GNVR"/>
    <property type="match status" value="1"/>
</dbReference>
<dbReference type="PANTHER" id="PTHR32309:SF32">
    <property type="entry name" value="TYROSINE-PROTEIN KINASE ETK-RELATED"/>
    <property type="match status" value="1"/>
</dbReference>
<evidence type="ECO:0000259" key="11">
    <source>
        <dbReference type="Pfam" id="PF13807"/>
    </source>
</evidence>
<dbReference type="GO" id="GO:0005886">
    <property type="term" value="C:plasma membrane"/>
    <property type="evidence" value="ECO:0007669"/>
    <property type="project" value="UniProtKB-SubCell"/>
</dbReference>
<dbReference type="SUPFAM" id="SSF52540">
    <property type="entry name" value="P-loop containing nucleoside triphosphate hydrolases"/>
    <property type="match status" value="1"/>
</dbReference>
<evidence type="ECO:0000313" key="12">
    <source>
        <dbReference type="EMBL" id="MPW18759.1"/>
    </source>
</evidence>
<keyword evidence="2" id="KW-1003">Cell membrane</keyword>
<dbReference type="InterPro" id="IPR002586">
    <property type="entry name" value="CobQ/CobB/MinD/ParA_Nub-bd_dom"/>
</dbReference>
<comment type="caution">
    <text evidence="12">The sequence shown here is derived from an EMBL/GenBank/DDBJ whole genome shotgun (WGS) entry which is preliminary data.</text>
</comment>
<dbReference type="Pfam" id="PF23607">
    <property type="entry name" value="WZC_N"/>
    <property type="match status" value="1"/>
</dbReference>
<name>A0A7X1NB72_9BURK</name>
<proteinExistence type="predicted"/>
<evidence type="ECO:0000259" key="9">
    <source>
        <dbReference type="Pfam" id="PF01656"/>
    </source>
</evidence>